<keyword evidence="1" id="KW-1133">Transmembrane helix</keyword>
<dbReference type="AlphaFoldDB" id="H2XVS9"/>
<dbReference type="InterPro" id="IPR016187">
    <property type="entry name" value="CTDL_fold"/>
</dbReference>
<keyword evidence="1" id="KW-0812">Transmembrane</keyword>
<proteinExistence type="predicted"/>
<name>H2XVS9_CIOIN</name>
<feature type="transmembrane region" description="Helical" evidence="1">
    <location>
        <begin position="149"/>
        <end position="174"/>
    </location>
</feature>
<protein>
    <recommendedName>
        <fullName evidence="4">C-type lectin domain-containing protein</fullName>
    </recommendedName>
</protein>
<sequence>MENLVSVAVSEQSKWQFFYHFIGLNYDAAFRHCKTVHGGSLLDENHNQMAFVLSNIPTESQYLFWVRSRNAKQPCYYFGHTAYNKSFSFAWGNTCQYIAPFICQKRGLPPPTTTPHTSSAALFAKTEATVFANTSSGATAASSSFPTTLALYIGSLVALSVITLILIALVLFLCCKLHKKKVSTTENVNANEEAAQPDARTYQMNVRGLSNHSDAGYYSIRDPHPNISEFGRG</sequence>
<dbReference type="Ensembl" id="ENSCINT00000034300.1">
    <property type="protein sequence ID" value="ENSCINP00000033763.1"/>
    <property type="gene ID" value="ENSCING00000019869.1"/>
</dbReference>
<reference evidence="2" key="2">
    <citation type="journal article" date="2008" name="Genome Biol.">
        <title>Improved genome assembly and evidence-based global gene model set for the chordate Ciona intestinalis: new insight into intron and operon populations.</title>
        <authorList>
            <person name="Satou Y."/>
            <person name="Mineta K."/>
            <person name="Ogasawara M."/>
            <person name="Sasakura Y."/>
            <person name="Shoguchi E."/>
            <person name="Ueno K."/>
            <person name="Yamada L."/>
            <person name="Matsumoto J."/>
            <person name="Wasserscheid J."/>
            <person name="Dewar K."/>
            <person name="Wiley G.B."/>
            <person name="Macmil S.L."/>
            <person name="Roe B.A."/>
            <person name="Zeller R.W."/>
            <person name="Hastings K.E."/>
            <person name="Lemaire P."/>
            <person name="Lindquist E."/>
            <person name="Endo T."/>
            <person name="Hotta K."/>
            <person name="Inaba K."/>
        </authorList>
    </citation>
    <scope>NUCLEOTIDE SEQUENCE [LARGE SCALE GENOMIC DNA]</scope>
    <source>
        <strain evidence="2">wild type</strain>
    </source>
</reference>
<accession>H2XVS9</accession>
<reference evidence="2" key="4">
    <citation type="submission" date="2025-09" db="UniProtKB">
        <authorList>
            <consortium name="Ensembl"/>
        </authorList>
    </citation>
    <scope>IDENTIFICATION</scope>
</reference>
<dbReference type="InParanoid" id="H2XVS9"/>
<keyword evidence="1" id="KW-0472">Membrane</keyword>
<reference evidence="2" key="3">
    <citation type="submission" date="2025-08" db="UniProtKB">
        <authorList>
            <consortium name="Ensembl"/>
        </authorList>
    </citation>
    <scope>IDENTIFICATION</scope>
</reference>
<evidence type="ECO:0008006" key="4">
    <source>
        <dbReference type="Google" id="ProtNLM"/>
    </source>
</evidence>
<reference evidence="3" key="1">
    <citation type="journal article" date="2002" name="Science">
        <title>The draft genome of Ciona intestinalis: insights into chordate and vertebrate origins.</title>
        <authorList>
            <person name="Dehal P."/>
            <person name="Satou Y."/>
            <person name="Campbell R.K."/>
            <person name="Chapman J."/>
            <person name="Degnan B."/>
            <person name="De Tomaso A."/>
            <person name="Davidson B."/>
            <person name="Di Gregorio A."/>
            <person name="Gelpke M."/>
            <person name="Goodstein D.M."/>
            <person name="Harafuji N."/>
            <person name="Hastings K.E."/>
            <person name="Ho I."/>
            <person name="Hotta K."/>
            <person name="Huang W."/>
            <person name="Kawashima T."/>
            <person name="Lemaire P."/>
            <person name="Martinez D."/>
            <person name="Meinertzhagen I.A."/>
            <person name="Necula S."/>
            <person name="Nonaka M."/>
            <person name="Putnam N."/>
            <person name="Rash S."/>
            <person name="Saiga H."/>
            <person name="Satake M."/>
            <person name="Terry A."/>
            <person name="Yamada L."/>
            <person name="Wang H.G."/>
            <person name="Awazu S."/>
            <person name="Azumi K."/>
            <person name="Boore J."/>
            <person name="Branno M."/>
            <person name="Chin-Bow S."/>
            <person name="DeSantis R."/>
            <person name="Doyle S."/>
            <person name="Francino P."/>
            <person name="Keys D.N."/>
            <person name="Haga S."/>
            <person name="Hayashi H."/>
            <person name="Hino K."/>
            <person name="Imai K.S."/>
            <person name="Inaba K."/>
            <person name="Kano S."/>
            <person name="Kobayashi K."/>
            <person name="Kobayashi M."/>
            <person name="Lee B.I."/>
            <person name="Makabe K.W."/>
            <person name="Manohar C."/>
            <person name="Matassi G."/>
            <person name="Medina M."/>
            <person name="Mochizuki Y."/>
            <person name="Mount S."/>
            <person name="Morishita T."/>
            <person name="Miura S."/>
            <person name="Nakayama A."/>
            <person name="Nishizaka S."/>
            <person name="Nomoto H."/>
            <person name="Ohta F."/>
            <person name="Oishi K."/>
            <person name="Rigoutsos I."/>
            <person name="Sano M."/>
            <person name="Sasaki A."/>
            <person name="Sasakura Y."/>
            <person name="Shoguchi E."/>
            <person name="Shin-i T."/>
            <person name="Spagnuolo A."/>
            <person name="Stainier D."/>
            <person name="Suzuki M.M."/>
            <person name="Tassy O."/>
            <person name="Takatori N."/>
            <person name="Tokuoka M."/>
            <person name="Yagi K."/>
            <person name="Yoshizaki F."/>
            <person name="Wada S."/>
            <person name="Zhang C."/>
            <person name="Hyatt P.D."/>
            <person name="Larimer F."/>
            <person name="Detter C."/>
            <person name="Doggett N."/>
            <person name="Glavina T."/>
            <person name="Hawkins T."/>
            <person name="Richardson P."/>
            <person name="Lucas S."/>
            <person name="Kohara Y."/>
            <person name="Levine M."/>
            <person name="Satoh N."/>
            <person name="Rokhsar D.S."/>
        </authorList>
    </citation>
    <scope>NUCLEOTIDE SEQUENCE [LARGE SCALE GENOMIC DNA]</scope>
</reference>
<evidence type="ECO:0000313" key="2">
    <source>
        <dbReference type="Ensembl" id="ENSCINP00000033763.1"/>
    </source>
</evidence>
<dbReference type="HOGENOM" id="CLU_1192206_0_0_1"/>
<dbReference type="SUPFAM" id="SSF56436">
    <property type="entry name" value="C-type lectin-like"/>
    <property type="match status" value="1"/>
</dbReference>
<evidence type="ECO:0000256" key="1">
    <source>
        <dbReference type="SAM" id="Phobius"/>
    </source>
</evidence>
<organism evidence="2 3">
    <name type="scientific">Ciona intestinalis</name>
    <name type="common">Transparent sea squirt</name>
    <name type="synonym">Ascidia intestinalis</name>
    <dbReference type="NCBI Taxonomy" id="7719"/>
    <lineage>
        <taxon>Eukaryota</taxon>
        <taxon>Metazoa</taxon>
        <taxon>Chordata</taxon>
        <taxon>Tunicata</taxon>
        <taxon>Ascidiacea</taxon>
        <taxon>Phlebobranchia</taxon>
        <taxon>Cionidae</taxon>
        <taxon>Ciona</taxon>
    </lineage>
</organism>
<keyword evidence="3" id="KW-1185">Reference proteome</keyword>
<dbReference type="EMBL" id="EAAA01001497">
    <property type="status" value="NOT_ANNOTATED_CDS"/>
    <property type="molecule type" value="Genomic_DNA"/>
</dbReference>
<evidence type="ECO:0000313" key="3">
    <source>
        <dbReference type="Proteomes" id="UP000008144"/>
    </source>
</evidence>
<dbReference type="Proteomes" id="UP000008144">
    <property type="component" value="Chromosome 2"/>
</dbReference>